<dbReference type="Proteomes" id="UP000567293">
    <property type="component" value="Unassembled WGS sequence"/>
</dbReference>
<feature type="region of interest" description="Disordered" evidence="1">
    <location>
        <begin position="1"/>
        <end position="20"/>
    </location>
</feature>
<evidence type="ECO:0000256" key="1">
    <source>
        <dbReference type="SAM" id="MobiDB-lite"/>
    </source>
</evidence>
<protein>
    <submittedName>
        <fullName evidence="2">Uncharacterized protein</fullName>
    </submittedName>
</protein>
<comment type="caution">
    <text evidence="2">The sequence shown here is derived from an EMBL/GenBank/DDBJ whole genome shotgun (WGS) entry which is preliminary data.</text>
</comment>
<proteinExistence type="predicted"/>
<sequence length="56" mass="5695">MGLNIQLGKGGFTDEGVLNPNKPLSERRIPSSAAPILEAPDPGQAGGAIVREIGAL</sequence>
<dbReference type="EMBL" id="JACDQQ010000462">
    <property type="protein sequence ID" value="MBA0084291.1"/>
    <property type="molecule type" value="Genomic_DNA"/>
</dbReference>
<dbReference type="AlphaFoldDB" id="A0A7V8NN31"/>
<reference evidence="2" key="1">
    <citation type="submission" date="2020-06" db="EMBL/GenBank/DDBJ databases">
        <title>Legume-microbial interactions unlock mineral nutrients during tropical forest succession.</title>
        <authorList>
            <person name="Epihov D.Z."/>
        </authorList>
    </citation>
    <scope>NUCLEOTIDE SEQUENCE [LARGE SCALE GENOMIC DNA]</scope>
    <source>
        <strain evidence="2">Pan2503</strain>
    </source>
</reference>
<accession>A0A7V8NN31</accession>
<keyword evidence="3" id="KW-1185">Reference proteome</keyword>
<gene>
    <name evidence="2" type="ORF">HRJ53_04780</name>
</gene>
<evidence type="ECO:0000313" key="3">
    <source>
        <dbReference type="Proteomes" id="UP000567293"/>
    </source>
</evidence>
<organism evidence="2 3">
    <name type="scientific">Candidatus Acidiferrum panamense</name>
    <dbReference type="NCBI Taxonomy" id="2741543"/>
    <lineage>
        <taxon>Bacteria</taxon>
        <taxon>Pseudomonadati</taxon>
        <taxon>Acidobacteriota</taxon>
        <taxon>Terriglobia</taxon>
        <taxon>Candidatus Acidiferrales</taxon>
        <taxon>Candidatus Acidiferrum</taxon>
    </lineage>
</organism>
<evidence type="ECO:0000313" key="2">
    <source>
        <dbReference type="EMBL" id="MBA0084291.1"/>
    </source>
</evidence>
<name>A0A7V8NN31_9BACT</name>